<protein>
    <submittedName>
        <fullName evidence="5">HipA-like protein</fullName>
    </submittedName>
</protein>
<feature type="domain" description="HipA-like C-terminal" evidence="4">
    <location>
        <begin position="208"/>
        <end position="407"/>
    </location>
</feature>
<gene>
    <name evidence="5" type="ORF">ATF69_0271</name>
</gene>
<dbReference type="GeneID" id="51109355"/>
<dbReference type="RefSeq" id="WP_146869666.1">
    <property type="nucleotide sequence ID" value="NZ_VJWE01000002.1"/>
</dbReference>
<name>A0A561XXZ7_ACIDE</name>
<dbReference type="InterPro" id="IPR012893">
    <property type="entry name" value="HipA-like_C"/>
</dbReference>
<evidence type="ECO:0000256" key="3">
    <source>
        <dbReference type="ARBA" id="ARBA00022777"/>
    </source>
</evidence>
<evidence type="ECO:0000313" key="5">
    <source>
        <dbReference type="EMBL" id="TWG40982.1"/>
    </source>
</evidence>
<comment type="similarity">
    <text evidence="1">Belongs to the HipA Ser/Thr kinase family.</text>
</comment>
<keyword evidence="2" id="KW-0808">Transferase</keyword>
<dbReference type="AlphaFoldDB" id="A0A561XXZ7"/>
<dbReference type="PANTHER" id="PTHR37419:SF8">
    <property type="entry name" value="TOXIN YJJJ"/>
    <property type="match status" value="1"/>
</dbReference>
<evidence type="ECO:0000256" key="1">
    <source>
        <dbReference type="ARBA" id="ARBA00010164"/>
    </source>
</evidence>
<dbReference type="Pfam" id="PF07804">
    <property type="entry name" value="HipA_C"/>
    <property type="match status" value="1"/>
</dbReference>
<evidence type="ECO:0000256" key="2">
    <source>
        <dbReference type="ARBA" id="ARBA00022679"/>
    </source>
</evidence>
<dbReference type="NCBIfam" id="NF007297">
    <property type="entry name" value="PRK09775.1"/>
    <property type="match status" value="1"/>
</dbReference>
<sequence length="461" mass="49622">MPSAAQTYANAIRPLLRPGPAKAQALAQALQVSQPTVSRALSALGDEVVPFGAARSIQYTLRDPQRADLQATVYRVTPQGALETLGTLVPVCPQGFVMVEAGGARLHSDGLPWWIYDMRPQGYLGRAYCQRHGQPLGLPERLGDWSDTHALRAILDQGDDMPGNLLIGPTARDQFVNAPDPVPIAAAQKRHTYAQLADLAARGEVAGSSAAGEQPKFTAYAEQADGTAAHVMVKFTAELDTPVSARWRDLLLAEHIALQVLRDHGVPAAQSMTWMHGTQRFLEVQRFDRLGARGRRALHSFAALDAEFVGSGGNWPVIARALWKSGVITPQAFDTACLLWAFGTLIGNTDMHSGNLSCLSEGRRPYGLAPAYDMTPMAFAPTVGGGLPERSLELTVGEQVSAAAWKEALAMALVFVRRLGDEDGFSAGFDACKAELVRHVTVANERVGRLAVSSDSRLRMQ</sequence>
<keyword evidence="3" id="KW-0418">Kinase</keyword>
<evidence type="ECO:0000313" key="6">
    <source>
        <dbReference type="Proteomes" id="UP000321485"/>
    </source>
</evidence>
<accession>A0A561XXZ7</accession>
<dbReference type="Proteomes" id="UP000321485">
    <property type="component" value="Unassembled WGS sequence"/>
</dbReference>
<evidence type="ECO:0000259" key="4">
    <source>
        <dbReference type="Pfam" id="PF07804"/>
    </source>
</evidence>
<dbReference type="InterPro" id="IPR052028">
    <property type="entry name" value="HipA_Ser/Thr_kinase"/>
</dbReference>
<dbReference type="PANTHER" id="PTHR37419">
    <property type="entry name" value="SERINE/THREONINE-PROTEIN KINASE TOXIN HIPA"/>
    <property type="match status" value="1"/>
</dbReference>
<comment type="caution">
    <text evidence="5">The sequence shown here is derived from an EMBL/GenBank/DDBJ whole genome shotgun (WGS) entry which is preliminary data.</text>
</comment>
<proteinExistence type="inferred from homology"/>
<dbReference type="EMBL" id="VJWE01000002">
    <property type="protein sequence ID" value="TWG40982.1"/>
    <property type="molecule type" value="Genomic_DNA"/>
</dbReference>
<organism evidence="5 6">
    <name type="scientific">Acidovorax delafieldii</name>
    <name type="common">Pseudomonas delafieldii</name>
    <dbReference type="NCBI Taxonomy" id="47920"/>
    <lineage>
        <taxon>Bacteria</taxon>
        <taxon>Pseudomonadati</taxon>
        <taxon>Pseudomonadota</taxon>
        <taxon>Betaproteobacteria</taxon>
        <taxon>Burkholderiales</taxon>
        <taxon>Comamonadaceae</taxon>
        <taxon>Acidovorax</taxon>
    </lineage>
</organism>
<dbReference type="GO" id="GO:0004674">
    <property type="term" value="F:protein serine/threonine kinase activity"/>
    <property type="evidence" value="ECO:0007669"/>
    <property type="project" value="TreeGrafter"/>
</dbReference>
<reference evidence="5 6" key="1">
    <citation type="journal article" date="2015" name="Stand. Genomic Sci.">
        <title>Genomic Encyclopedia of Bacterial and Archaeal Type Strains, Phase III: the genomes of soil and plant-associated and newly described type strains.</title>
        <authorList>
            <person name="Whitman W.B."/>
            <person name="Woyke T."/>
            <person name="Klenk H.P."/>
            <person name="Zhou Y."/>
            <person name="Lilburn T.G."/>
            <person name="Beck B.J."/>
            <person name="De Vos P."/>
            <person name="Vandamme P."/>
            <person name="Eisen J.A."/>
            <person name="Garrity G."/>
            <person name="Hugenholtz P."/>
            <person name="Kyrpides N.C."/>
        </authorList>
    </citation>
    <scope>NUCLEOTIDE SEQUENCE [LARGE SCALE GENOMIC DNA]</scope>
    <source>
        <strain evidence="5 6">DSM 64</strain>
    </source>
</reference>
<dbReference type="GO" id="GO:0005829">
    <property type="term" value="C:cytosol"/>
    <property type="evidence" value="ECO:0007669"/>
    <property type="project" value="TreeGrafter"/>
</dbReference>